<comment type="similarity">
    <text evidence="2 6">Belongs to the Mediator complex subunit 10 family.</text>
</comment>
<dbReference type="GO" id="GO:0006357">
    <property type="term" value="P:regulation of transcription by RNA polymerase II"/>
    <property type="evidence" value="ECO:0007669"/>
    <property type="project" value="InterPro"/>
</dbReference>
<comment type="subcellular location">
    <subcellularLocation>
        <location evidence="1 6">Nucleus</location>
    </subcellularLocation>
</comment>
<reference evidence="7" key="1">
    <citation type="submission" date="2014-05" db="EMBL/GenBank/DDBJ databases">
        <title>The transcriptome of the halophilic microalga Tetraselmis sp. GSL018 isolated from the Great Salt Lake, Utah.</title>
        <authorList>
            <person name="Jinkerson R.E."/>
            <person name="D'Adamo S."/>
            <person name="Posewitz M.C."/>
        </authorList>
    </citation>
    <scope>NUCLEOTIDE SEQUENCE</scope>
    <source>
        <strain evidence="7">GSL018</strain>
    </source>
</reference>
<proteinExistence type="inferred from homology"/>
<sequence length="78" mass="8680">MAENRMEANTAASTSLNMLEDRLTNSLWKIHNLELSLQSTGSAGVVGQRLNELVEDMREIDNIGEALKDLKIPVELLQ</sequence>
<evidence type="ECO:0000256" key="2">
    <source>
        <dbReference type="ARBA" id="ARBA00005389"/>
    </source>
</evidence>
<dbReference type="GO" id="GO:0003712">
    <property type="term" value="F:transcription coregulator activity"/>
    <property type="evidence" value="ECO:0007669"/>
    <property type="project" value="InterPro"/>
</dbReference>
<comment type="function">
    <text evidence="6">Component of the Mediator complex, a coactivator involved in the regulated transcription of nearly all RNA polymerase II-dependent genes. Mediator functions as a bridge to convey information from gene-specific regulatory proteins to the basal RNA polymerase II transcription machinery. Mediator is recruited to promoters by direct interactions with regulatory proteins and serves as a scaffold for the assembly of a functional preinitiation complex with RNA polymerase II and the general transcription factors.</text>
</comment>
<keyword evidence="6" id="KW-0010">Activator</keyword>
<dbReference type="InterPro" id="IPR019145">
    <property type="entry name" value="Mediator_Med10"/>
</dbReference>
<keyword evidence="5 6" id="KW-0539">Nucleus</keyword>
<dbReference type="EMBL" id="GBEZ01024549">
    <property type="protein sequence ID" value="JAC62449.1"/>
    <property type="molecule type" value="Transcribed_RNA"/>
</dbReference>
<dbReference type="GO" id="GO:0016592">
    <property type="term" value="C:mediator complex"/>
    <property type="evidence" value="ECO:0007669"/>
    <property type="project" value="InterPro"/>
</dbReference>
<dbReference type="AlphaFoldDB" id="A0A061QVE5"/>
<comment type="subunit">
    <text evidence="6">Component of the Mediator complex.</text>
</comment>
<evidence type="ECO:0000256" key="5">
    <source>
        <dbReference type="ARBA" id="ARBA00023242"/>
    </source>
</evidence>
<organism evidence="7">
    <name type="scientific">Tetraselmis sp. GSL018</name>
    <dbReference type="NCBI Taxonomy" id="582737"/>
    <lineage>
        <taxon>Eukaryota</taxon>
        <taxon>Viridiplantae</taxon>
        <taxon>Chlorophyta</taxon>
        <taxon>core chlorophytes</taxon>
        <taxon>Chlorodendrophyceae</taxon>
        <taxon>Chlorodendrales</taxon>
        <taxon>Chlorodendraceae</taxon>
        <taxon>Tetraselmis</taxon>
    </lineage>
</organism>
<keyword evidence="3 6" id="KW-0805">Transcription regulation</keyword>
<protein>
    <recommendedName>
        <fullName evidence="6">Mediator of RNA polymerase II transcription subunit 10</fullName>
    </recommendedName>
    <alternativeName>
        <fullName evidence="6">Mediator complex subunit 10</fullName>
    </alternativeName>
</protein>
<gene>
    <name evidence="6" type="primary">MED10</name>
    <name evidence="7" type="ORF">TSPGSL018_23331</name>
</gene>
<dbReference type="Pfam" id="PF09748">
    <property type="entry name" value="Med10"/>
    <property type="match status" value="1"/>
</dbReference>
<evidence type="ECO:0000256" key="1">
    <source>
        <dbReference type="ARBA" id="ARBA00004123"/>
    </source>
</evidence>
<evidence type="ECO:0000313" key="7">
    <source>
        <dbReference type="EMBL" id="JAC62449.1"/>
    </source>
</evidence>
<evidence type="ECO:0000256" key="3">
    <source>
        <dbReference type="ARBA" id="ARBA00023015"/>
    </source>
</evidence>
<keyword evidence="4 6" id="KW-0804">Transcription</keyword>
<name>A0A061QVE5_9CHLO</name>
<accession>A0A061QVE5</accession>
<evidence type="ECO:0000256" key="4">
    <source>
        <dbReference type="ARBA" id="ARBA00023163"/>
    </source>
</evidence>
<evidence type="ECO:0000256" key="6">
    <source>
        <dbReference type="RuleBase" id="RU364146"/>
    </source>
</evidence>